<proteinExistence type="predicted"/>
<evidence type="ECO:0000313" key="3">
    <source>
        <dbReference type="Proteomes" id="UP000198844"/>
    </source>
</evidence>
<feature type="non-terminal residue" evidence="2">
    <location>
        <position position="1"/>
    </location>
</feature>
<protein>
    <submittedName>
        <fullName evidence="2">Uncharacterized protein</fullName>
    </submittedName>
</protein>
<evidence type="ECO:0000256" key="1">
    <source>
        <dbReference type="SAM" id="MobiDB-lite"/>
    </source>
</evidence>
<sequence length="239" mass="26045">RSRAWSGPGVLVPGSVNHVPAHLSAMSPVYTPPQRKVGKRKRLEAPAKRVPQIGQGSGASGICVRALHVLVTRASYFRRRCARRRAVHKSDLYGLTRRLAEAKPTAPTNQNRSPWFPMQTRPRRTQCGVGADESLVTNAECARTRIPVAPLPAADHGAHLAGASSRFLCLSFFAAAKKVSAAPHRGNANRPLTMQGKAPKPEQGKARKPEQGKAKAPRTLTNKTRRRPQSISKKRPKTC</sequence>
<dbReference type="Proteomes" id="UP000198844">
    <property type="component" value="Unassembled WGS sequence"/>
</dbReference>
<feature type="region of interest" description="Disordered" evidence="1">
    <location>
        <begin position="180"/>
        <end position="239"/>
    </location>
</feature>
<evidence type="ECO:0000313" key="2">
    <source>
        <dbReference type="EMBL" id="SFT38248.1"/>
    </source>
</evidence>
<feature type="compositionally biased region" description="Basic residues" evidence="1">
    <location>
        <begin position="223"/>
        <end position="239"/>
    </location>
</feature>
<reference evidence="2 3" key="1">
    <citation type="submission" date="2016-10" db="EMBL/GenBank/DDBJ databases">
        <authorList>
            <person name="de Groot N.N."/>
        </authorList>
    </citation>
    <scope>NUCLEOTIDE SEQUENCE [LARGE SCALE GENOMIC DNA]</scope>
    <source>
        <strain evidence="2 3">LMG 27731</strain>
    </source>
</reference>
<organism evidence="2 3">
    <name type="scientific">Paraburkholderia aspalathi</name>
    <dbReference type="NCBI Taxonomy" id="1324617"/>
    <lineage>
        <taxon>Bacteria</taxon>
        <taxon>Pseudomonadati</taxon>
        <taxon>Pseudomonadota</taxon>
        <taxon>Betaproteobacteria</taxon>
        <taxon>Burkholderiales</taxon>
        <taxon>Burkholderiaceae</taxon>
        <taxon>Paraburkholderia</taxon>
    </lineage>
</organism>
<name>A0A1I6XIM5_9BURK</name>
<feature type="region of interest" description="Disordered" evidence="1">
    <location>
        <begin position="26"/>
        <end position="54"/>
    </location>
</feature>
<feature type="compositionally biased region" description="Basic and acidic residues" evidence="1">
    <location>
        <begin position="199"/>
        <end position="213"/>
    </location>
</feature>
<feature type="region of interest" description="Disordered" evidence="1">
    <location>
        <begin position="103"/>
        <end position="123"/>
    </location>
</feature>
<gene>
    <name evidence="2" type="ORF">SAMN05192563_10011</name>
</gene>
<dbReference type="AlphaFoldDB" id="A0A1I6XIM5"/>
<accession>A0A1I6XIM5</accession>
<dbReference type="EMBL" id="FPBH01000001">
    <property type="protein sequence ID" value="SFT38248.1"/>
    <property type="molecule type" value="Genomic_DNA"/>
</dbReference>